<dbReference type="NCBIfam" id="TIGR01396">
    <property type="entry name" value="FlgB"/>
    <property type="match status" value="1"/>
</dbReference>
<dbReference type="InterPro" id="IPR006300">
    <property type="entry name" value="FlgB"/>
</dbReference>
<keyword evidence="8" id="KW-0969">Cilium</keyword>
<proteinExistence type="inferred from homology"/>
<evidence type="ECO:0000256" key="4">
    <source>
        <dbReference type="ARBA" id="ARBA00023143"/>
    </source>
</evidence>
<evidence type="ECO:0000256" key="5">
    <source>
        <dbReference type="ARBA" id="ARBA00024934"/>
    </source>
</evidence>
<dbReference type="PIRSF" id="PIRSF002889">
    <property type="entry name" value="Rod_FlgB"/>
    <property type="match status" value="1"/>
</dbReference>
<evidence type="ECO:0000256" key="6">
    <source>
        <dbReference type="PIRNR" id="PIRNR002889"/>
    </source>
</evidence>
<feature type="domain" description="Flagellar basal body rod protein N-terminal" evidence="7">
    <location>
        <begin position="13"/>
        <end position="38"/>
    </location>
</feature>
<evidence type="ECO:0000313" key="9">
    <source>
        <dbReference type="Proteomes" id="UP000095662"/>
    </source>
</evidence>
<evidence type="ECO:0000313" key="8">
    <source>
        <dbReference type="EMBL" id="CUQ82081.1"/>
    </source>
</evidence>
<organism evidence="8 9">
    <name type="scientific">[Eubacterium] siraeum</name>
    <dbReference type="NCBI Taxonomy" id="39492"/>
    <lineage>
        <taxon>Bacteria</taxon>
        <taxon>Bacillati</taxon>
        <taxon>Bacillota</taxon>
        <taxon>Clostridia</taxon>
        <taxon>Eubacteriales</taxon>
        <taxon>Oscillospiraceae</taxon>
        <taxon>Oscillospiraceae incertae sedis</taxon>
    </lineage>
</organism>
<dbReference type="InterPro" id="IPR001444">
    <property type="entry name" value="Flag_bb_rod_N"/>
</dbReference>
<sequence>MALFNTNAFRITEQGLSVLWQKQQIIAQNIANQDTPGYNCKYLDFYAVLKDRMESTSVVGGKAKEGSKQVELATRVYEDTATNTQPDGNNVDVDSQSNELAKVQLHYQALKNQMNGEFTRLRSAMKT</sequence>
<evidence type="ECO:0000256" key="1">
    <source>
        <dbReference type="ARBA" id="ARBA00004117"/>
    </source>
</evidence>
<dbReference type="GO" id="GO:0071973">
    <property type="term" value="P:bacterial-type flagellum-dependent cell motility"/>
    <property type="evidence" value="ECO:0007669"/>
    <property type="project" value="InterPro"/>
</dbReference>
<comment type="subcellular location">
    <subcellularLocation>
        <location evidence="1 6">Bacterial flagellum basal body</location>
    </subcellularLocation>
</comment>
<keyword evidence="4 6" id="KW-0975">Bacterial flagellum</keyword>
<dbReference type="Proteomes" id="UP000095662">
    <property type="component" value="Unassembled WGS sequence"/>
</dbReference>
<gene>
    <name evidence="8" type="primary">flgB</name>
    <name evidence="8" type="ORF">ERS852540_00410</name>
</gene>
<accession>A0A174ZDI1</accession>
<evidence type="ECO:0000259" key="7">
    <source>
        <dbReference type="Pfam" id="PF00460"/>
    </source>
</evidence>
<keyword evidence="8" id="KW-0966">Cell projection</keyword>
<protein>
    <recommendedName>
        <fullName evidence="3 6">Flagellar basal body rod protein FlgB</fullName>
    </recommendedName>
</protein>
<evidence type="ECO:0000256" key="2">
    <source>
        <dbReference type="ARBA" id="ARBA00009677"/>
    </source>
</evidence>
<evidence type="ECO:0000256" key="3">
    <source>
        <dbReference type="ARBA" id="ARBA00014376"/>
    </source>
</evidence>
<comment type="function">
    <text evidence="5 6">Structural component of flagellum, the bacterial motility apparatus. Part of the rod structure of flagellar basal body.</text>
</comment>
<dbReference type="OrthoDB" id="9792068at2"/>
<name>A0A174ZDI1_9FIRM</name>
<dbReference type="Pfam" id="PF00460">
    <property type="entry name" value="Flg_bb_rod"/>
    <property type="match status" value="1"/>
</dbReference>
<comment type="similarity">
    <text evidence="2 6">Belongs to the flagella basal body rod proteins family.</text>
</comment>
<reference evidence="8 9" key="1">
    <citation type="submission" date="2015-09" db="EMBL/GenBank/DDBJ databases">
        <authorList>
            <consortium name="Pathogen Informatics"/>
        </authorList>
    </citation>
    <scope>NUCLEOTIDE SEQUENCE [LARGE SCALE GENOMIC DNA]</scope>
    <source>
        <strain evidence="8 9">2789STDY5834928</strain>
    </source>
</reference>
<dbReference type="AlphaFoldDB" id="A0A174ZDI1"/>
<dbReference type="GO" id="GO:0030694">
    <property type="term" value="C:bacterial-type flagellum basal body, rod"/>
    <property type="evidence" value="ECO:0007669"/>
    <property type="project" value="InterPro"/>
</dbReference>
<dbReference type="STRING" id="39492.ERS852540_00410"/>
<comment type="subunit">
    <text evidence="6">The basal body constitutes a major portion of the flagellar organelle and consists of a number of rings mounted on a central rod.</text>
</comment>
<dbReference type="EMBL" id="CZBY01000002">
    <property type="protein sequence ID" value="CUQ82081.1"/>
    <property type="molecule type" value="Genomic_DNA"/>
</dbReference>
<keyword evidence="8" id="KW-0282">Flagellum</keyword>